<evidence type="ECO:0000313" key="2">
    <source>
        <dbReference type="EMBL" id="RBP36654.1"/>
    </source>
</evidence>
<dbReference type="NCBIfam" id="NF047646">
    <property type="entry name" value="REP_Tyr_transpos"/>
    <property type="match status" value="1"/>
</dbReference>
<accession>A0A366H5K8</accession>
<dbReference type="EMBL" id="QNRR01000016">
    <property type="protein sequence ID" value="RBP36654.1"/>
    <property type="molecule type" value="Genomic_DNA"/>
</dbReference>
<dbReference type="PANTHER" id="PTHR36966">
    <property type="entry name" value="REP-ASSOCIATED TYROSINE TRANSPOSASE"/>
    <property type="match status" value="1"/>
</dbReference>
<dbReference type="PANTHER" id="PTHR36966:SF1">
    <property type="entry name" value="REP-ASSOCIATED TYROSINE TRANSPOSASE"/>
    <property type="match status" value="1"/>
</dbReference>
<dbReference type="InterPro" id="IPR002686">
    <property type="entry name" value="Transposase_17"/>
</dbReference>
<evidence type="ECO:0000259" key="1">
    <source>
        <dbReference type="SMART" id="SM01321"/>
    </source>
</evidence>
<dbReference type="InterPro" id="IPR052715">
    <property type="entry name" value="RAYT_transposase"/>
</dbReference>
<dbReference type="InterPro" id="IPR036515">
    <property type="entry name" value="Transposase_17_sf"/>
</dbReference>
<dbReference type="SUPFAM" id="SSF143422">
    <property type="entry name" value="Transposase IS200-like"/>
    <property type="match status" value="1"/>
</dbReference>
<keyword evidence="3" id="KW-1185">Reference proteome</keyword>
<gene>
    <name evidence="2" type="ORF">DES53_11693</name>
</gene>
<organism evidence="2 3">
    <name type="scientific">Roseimicrobium gellanilyticum</name>
    <dbReference type="NCBI Taxonomy" id="748857"/>
    <lineage>
        <taxon>Bacteria</taxon>
        <taxon>Pseudomonadati</taxon>
        <taxon>Verrucomicrobiota</taxon>
        <taxon>Verrucomicrobiia</taxon>
        <taxon>Verrucomicrobiales</taxon>
        <taxon>Verrucomicrobiaceae</taxon>
        <taxon>Roseimicrobium</taxon>
    </lineage>
</organism>
<comment type="caution">
    <text evidence="2">The sequence shown here is derived from an EMBL/GenBank/DDBJ whole genome shotgun (WGS) entry which is preliminary data.</text>
</comment>
<dbReference type="GO" id="GO:0004803">
    <property type="term" value="F:transposase activity"/>
    <property type="evidence" value="ECO:0007669"/>
    <property type="project" value="InterPro"/>
</dbReference>
<dbReference type="Gene3D" id="3.30.70.1290">
    <property type="entry name" value="Transposase IS200-like"/>
    <property type="match status" value="1"/>
</dbReference>
<sequence length="211" mass="24420">MGCVHEPMDSLRLPTDAEIAEGTREWPHAPPHRLKRGGVFFVTARTANRNHLLNTPSKRDWFEETLLTTFDQAGWSFEAWAILSNHYHLVVHSPSGQPDGARALAPLVQKLHSLTTKEMNRQDCTPGRNRLWQNYRETLLTYQESYFARLNYVHQNAVHHKLVTRASDWKWCSARRFKEAVTPAWVKTVASFKFERIAEEDEDFDADCTGE</sequence>
<dbReference type="SMART" id="SM01321">
    <property type="entry name" value="Y1_Tnp"/>
    <property type="match status" value="1"/>
</dbReference>
<dbReference type="OrthoDB" id="9794403at2"/>
<name>A0A366H5K8_9BACT</name>
<protein>
    <submittedName>
        <fullName evidence="2">Putative transposase</fullName>
    </submittedName>
</protein>
<proteinExistence type="predicted"/>
<dbReference type="GO" id="GO:0043565">
    <property type="term" value="F:sequence-specific DNA binding"/>
    <property type="evidence" value="ECO:0007669"/>
    <property type="project" value="TreeGrafter"/>
</dbReference>
<evidence type="ECO:0000313" key="3">
    <source>
        <dbReference type="Proteomes" id="UP000253426"/>
    </source>
</evidence>
<dbReference type="AlphaFoldDB" id="A0A366H5K8"/>
<feature type="domain" description="Transposase IS200-like" evidence="1">
    <location>
        <begin position="35"/>
        <end position="156"/>
    </location>
</feature>
<dbReference type="GO" id="GO:0006313">
    <property type="term" value="P:DNA transposition"/>
    <property type="evidence" value="ECO:0007669"/>
    <property type="project" value="InterPro"/>
</dbReference>
<dbReference type="Proteomes" id="UP000253426">
    <property type="component" value="Unassembled WGS sequence"/>
</dbReference>
<reference evidence="2 3" key="1">
    <citation type="submission" date="2018-06" db="EMBL/GenBank/DDBJ databases">
        <title>Genomic Encyclopedia of Type Strains, Phase IV (KMG-IV): sequencing the most valuable type-strain genomes for metagenomic binning, comparative biology and taxonomic classification.</title>
        <authorList>
            <person name="Goeker M."/>
        </authorList>
    </citation>
    <scope>NUCLEOTIDE SEQUENCE [LARGE SCALE GENOMIC DNA]</scope>
    <source>
        <strain evidence="2 3">DSM 25532</strain>
    </source>
</reference>